<dbReference type="EMBL" id="CACSIP010000076">
    <property type="protein sequence ID" value="CAA0138208.1"/>
    <property type="molecule type" value="Genomic_DNA"/>
</dbReference>
<reference evidence="1 2" key="1">
    <citation type="submission" date="2019-11" db="EMBL/GenBank/DDBJ databases">
        <authorList>
            <person name="Holert J."/>
        </authorList>
    </citation>
    <scope>NUCLEOTIDE SEQUENCE [LARGE SCALE GENOMIC DNA]</scope>
    <source>
        <strain evidence="1">BC8_1</strain>
    </source>
</reference>
<organism evidence="1 2">
    <name type="scientific">Mycolicibacterium vanbaalenii</name>
    <name type="common">Mycobacterium vanbaalenii</name>
    <dbReference type="NCBI Taxonomy" id="110539"/>
    <lineage>
        <taxon>Bacteria</taxon>
        <taxon>Bacillati</taxon>
        <taxon>Actinomycetota</taxon>
        <taxon>Actinomycetes</taxon>
        <taxon>Mycobacteriales</taxon>
        <taxon>Mycobacteriaceae</taxon>
        <taxon>Mycolicibacterium</taxon>
    </lineage>
</organism>
<dbReference type="Proteomes" id="UP000430146">
    <property type="component" value="Unassembled WGS sequence"/>
</dbReference>
<dbReference type="RefSeq" id="WP_159235476.1">
    <property type="nucleotide sequence ID" value="NZ_CACSIP010000076.1"/>
</dbReference>
<evidence type="ECO:0000313" key="1">
    <source>
        <dbReference type="EMBL" id="CAA0138208.1"/>
    </source>
</evidence>
<keyword evidence="2" id="KW-1185">Reference proteome</keyword>
<evidence type="ECO:0000313" key="2">
    <source>
        <dbReference type="Proteomes" id="UP000430146"/>
    </source>
</evidence>
<protein>
    <submittedName>
        <fullName evidence="1">Uncharacterized protein</fullName>
    </submittedName>
</protein>
<name>A0A5S9RC34_MYCVN</name>
<proteinExistence type="predicted"/>
<sequence>MGNSQRRELDDSLLDRIRAVVVPGDEIYTLTSKRPNRIVSIERVGIEVETIRSEDRGTGPQLVPAWMIDTAWAHLRRHGRLTQDELLSSLNVKRSAFVCALLAQFNDVSVISSRPTVLELVREE</sequence>
<accession>A0A5S9RC34</accession>
<gene>
    <name evidence="1" type="ORF">AELLOGFF_02391</name>
</gene>
<dbReference type="AlphaFoldDB" id="A0A5S9RC34"/>
<dbReference type="OrthoDB" id="4732508at2"/>